<dbReference type="CDD" id="cd04477">
    <property type="entry name" value="RPA1N"/>
    <property type="match status" value="1"/>
</dbReference>
<feature type="domain" description="Replication protein A OB" evidence="22">
    <location>
        <begin position="308"/>
        <end position="405"/>
    </location>
</feature>
<evidence type="ECO:0000259" key="16">
    <source>
        <dbReference type="Pfam" id="PF00675"/>
    </source>
</evidence>
<evidence type="ECO:0000256" key="4">
    <source>
        <dbReference type="ARBA" id="ARBA00007261"/>
    </source>
</evidence>
<dbReference type="Gene3D" id="2.40.50.140">
    <property type="entry name" value="Nucleic acid-binding proteins"/>
    <property type="match status" value="4"/>
</dbReference>
<evidence type="ECO:0000256" key="1">
    <source>
        <dbReference type="ARBA" id="ARBA00001947"/>
    </source>
</evidence>
<evidence type="ECO:0000313" key="25">
    <source>
        <dbReference type="Proteomes" id="UP000757232"/>
    </source>
</evidence>
<dbReference type="GO" id="GO:0005829">
    <property type="term" value="C:cytosol"/>
    <property type="evidence" value="ECO:0007669"/>
    <property type="project" value="TreeGrafter"/>
</dbReference>
<dbReference type="InterPro" id="IPR054734">
    <property type="entry name" value="PqqF-like_C_4"/>
</dbReference>
<evidence type="ECO:0000256" key="2">
    <source>
        <dbReference type="ARBA" id="ARBA00004123"/>
    </source>
</evidence>
<dbReference type="PANTHER" id="PTHR43690">
    <property type="entry name" value="NARDILYSIN"/>
    <property type="match status" value="1"/>
</dbReference>
<dbReference type="InterPro" id="IPR012340">
    <property type="entry name" value="NA-bd_OB-fold"/>
</dbReference>
<dbReference type="FunFam" id="2.40.50.140:FF:000041">
    <property type="entry name" value="Replication protein A subunit"/>
    <property type="match status" value="1"/>
</dbReference>
<dbReference type="FunFam" id="2.40.50.140:FF:000090">
    <property type="entry name" value="Replication protein A subunit"/>
    <property type="match status" value="1"/>
</dbReference>
<comment type="similarity">
    <text evidence="4">Belongs to the peptidase M16 family.</text>
</comment>
<dbReference type="GO" id="GO:0006281">
    <property type="term" value="P:DNA repair"/>
    <property type="evidence" value="ECO:0007669"/>
    <property type="project" value="InterPro"/>
</dbReference>
<keyword evidence="12 14" id="KW-0238">DNA-binding</keyword>
<evidence type="ECO:0000256" key="6">
    <source>
        <dbReference type="ARBA" id="ARBA00022705"/>
    </source>
</evidence>
<dbReference type="EMBL" id="LNZH02000185">
    <property type="protein sequence ID" value="OCB88017.1"/>
    <property type="molecule type" value="Genomic_DNA"/>
</dbReference>
<sequence length="1850" mass="207530">MFVRPPDFHSYDDHLCSMSTPELSAGSVKGLVTAAPGDNGLWEVGHIFQLVSLKKIGAAREGSVPDRYRIVISDGINYTQAMLATQLNHMVEDGELKKNSIVKVEKLTCNVVQSKRVFILLSLTPLAHPEEKVGDPTSLDVPGRSGAANGEASEAPVTADNTPANQANNQNSAPAQRPQARANAPVIFPIEGLSPYQNKWTIRARVTAKSDIRQWSNQKGEGQLFTVTFMDESGEIRATGFNQQVEQFYDKLEEGKVYYVSKARVNLAKKKFTNVQNEYELSLNRDTEIVECEDQADAPQIKYNFVPLSELGEVQKDATCDVIGIVKDVSEVTEIIARSSSRATKKRELTLVDRTEYSVRMTLWGKQAESYNAEEHAVLAFKGARVSDFGGRSLSMLNSTHMAVNPDITEAHILRGWFDSLNAAPAFKSHSGAAGIGSGSATFRRDQMLPLAQVRDSQIGMTDGGEQFSCRGTIVHIKTDNLYYPACPNDSCNRKIIETNEGWRCEKCDRSYKDPEYRYVMSMSVADYTGQLWLQGFNDVGLVVFGRPANELHDLKERDESAFNAAVAKSTCNTYNFNCRAKQDTYNETTRVRYGVQKILPLDYKVEAGILRDVLKSEWAKTQVKVDVMRDNNWLISRVLNFSGSLFALATSILRLLGFMRPLAYLHSCIRPLALSPRSLPSFRLPLIYSLKFGSNTRSYARAALAPDLNSSFNSNTPRSSILNDMHPSANMTVEEDAKNWSYVPAQGDRPGHFLYSAPIQKSPADDRDYRVIRLENGLQAVLVHDAKTDKAAASLDVAVGHLSDPDDIPGLAHFCEHLLFMGTEQFPKENEYSEYLAKNSGESNAFTSASNTNYYFSVASNALEGALERFSGFFHSPLFSPSCTLRELNAVDSENKKNIQNDVWRIFQLTKHLTRPGHPWKKFGTGNKATLTEAARSAKARSGNLPAEKPSLNNFLNGNGSASTLPSPIPSRIASPVPSVNSTNSENEADGGSVGRETRRRLIEWWSKEYCAGRMSLALIGKESLDDLARMAAVMFSPIRNRQQDPLPLILDHPFGNDERASIVHAKTIMDFYAFEISFPLPYQAPHWRVKPANYLAHFVGHEGPGSLHAYLKNKGWIISLSAGEQRLGRGFEIFKVSVQLSKEGFQNYRQAVLACYKYLSLLRSTELQQWVQDEIQTLNMLNFRFAEKQRRPENYATWISDHVKMPIPRSLVLSGPKLTWDWDEHLVREMLGQLTVDSGRVVVMAKDHSIIGKTEPWITEPWYGTEYTVEKIDSEFMAAARTANDIPELFLPGPNEFVPDNVEVEKIEVPQPAKRPSLIKGTSLVDVWHKKDDQFWVPRAQVIVEARTPFAGSSARASVMTRLYVDLVKDSLTEFSYDASLAGLQYDLGSSMLGLCMTLSGYNDKLHVLAQHVLEKTRNLDISEDRLAVIKENVKLQWQNFFLGQTYSLSEYYGKYLLAGRQYTLTEKLAEIDSITVEELREHAQKLLSQFKFLVLVNGNLRKEDANRIASMSEDILSSEAVPADQVPVERSRLLPNPCNYIWELPVPNPDQVNASNSYYCYVGSISDARVRTTFRLLAQILHEPAFNILRTKEQLGYIVFTSAWQSVESLGLRILVQSEKDPKYLETRIEAFLDHMRGVIETMDDEQFEEHKKSLEQKWTEKLKNLQEETTRFWTHIDSGYLDFTRREHDAALLASVTREEVLAMFKEFVDPASPKRSKLSVHMRPQKQPAAKLSQAAADGFLSALHGAGVFVDEEEFNSLCTDEPPVAKVREHWESALQDQPNVNASELLAKFDELVRSHPAVGQGAVELSPSVQYITDGAAFRESLRLSDPARPVDEAEVALSRF</sequence>
<keyword evidence="9" id="KW-0378">Hydrolase</keyword>
<proteinExistence type="inferred from homology"/>
<evidence type="ECO:0000256" key="14">
    <source>
        <dbReference type="RuleBase" id="RU364130"/>
    </source>
</evidence>
<feature type="region of interest" description="Disordered" evidence="15">
    <location>
        <begin position="131"/>
        <end position="180"/>
    </location>
</feature>
<dbReference type="CDD" id="cd04475">
    <property type="entry name" value="RPA1_DBD_B"/>
    <property type="match status" value="1"/>
</dbReference>
<dbReference type="GO" id="GO:0004222">
    <property type="term" value="F:metalloendopeptidase activity"/>
    <property type="evidence" value="ECO:0007669"/>
    <property type="project" value="InterPro"/>
</dbReference>
<evidence type="ECO:0000259" key="17">
    <source>
        <dbReference type="Pfam" id="PF01336"/>
    </source>
</evidence>
<evidence type="ECO:0000256" key="15">
    <source>
        <dbReference type="SAM" id="MobiDB-lite"/>
    </source>
</evidence>
<evidence type="ECO:0000256" key="7">
    <source>
        <dbReference type="ARBA" id="ARBA00022723"/>
    </source>
</evidence>
<dbReference type="InterPro" id="IPR011249">
    <property type="entry name" value="Metalloenz_LuxS/M16"/>
</dbReference>
<feature type="domain" description="Peptidase M16 C-terminal" evidence="19">
    <location>
        <begin position="999"/>
        <end position="1178"/>
    </location>
</feature>
<evidence type="ECO:0000259" key="19">
    <source>
        <dbReference type="Pfam" id="PF05193"/>
    </source>
</evidence>
<dbReference type="Pfam" id="PF16900">
    <property type="entry name" value="REPA_OB_2"/>
    <property type="match status" value="1"/>
</dbReference>
<keyword evidence="13 14" id="KW-0539">Nucleus</keyword>
<dbReference type="PROSITE" id="PS00143">
    <property type="entry name" value="INSULINASE"/>
    <property type="match status" value="1"/>
</dbReference>
<dbReference type="GO" id="GO:0008270">
    <property type="term" value="F:zinc ion binding"/>
    <property type="evidence" value="ECO:0007669"/>
    <property type="project" value="UniProtKB-KW"/>
</dbReference>
<gene>
    <name evidence="24" type="ORF">A7U60_g4802</name>
</gene>
<dbReference type="Pfam" id="PF04057">
    <property type="entry name" value="Rep-A_N"/>
    <property type="match status" value="1"/>
</dbReference>
<dbReference type="InterPro" id="IPR013955">
    <property type="entry name" value="Rep_factor-A_C"/>
</dbReference>
<feature type="domain" description="Replication factor-A protein 1 N-terminal" evidence="18">
    <location>
        <begin position="45"/>
        <end position="125"/>
    </location>
</feature>
<keyword evidence="5" id="KW-0645">Protease</keyword>
<dbReference type="Pfam" id="PF00675">
    <property type="entry name" value="Peptidase_M16"/>
    <property type="match status" value="1"/>
</dbReference>
<comment type="function">
    <text evidence="14">As part of the replication protein A (RPA/RP-A), a single-stranded DNA-binding heterotrimeric complex, may play an essential role in DNA replication, recombination and repair. Binds and stabilizes single-stranded DNA intermediates, preventing complementary DNA reannealing and recruiting different proteins involved in DNA metabolism.</text>
</comment>
<organism evidence="24 25">
    <name type="scientific">Sanghuangporus baumii</name>
    <name type="common">Phellinus baumii</name>
    <dbReference type="NCBI Taxonomy" id="108892"/>
    <lineage>
        <taxon>Eukaryota</taxon>
        <taxon>Fungi</taxon>
        <taxon>Dikarya</taxon>
        <taxon>Basidiomycota</taxon>
        <taxon>Agaricomycotina</taxon>
        <taxon>Agaricomycetes</taxon>
        <taxon>Hymenochaetales</taxon>
        <taxon>Hymenochaetaceae</taxon>
        <taxon>Sanghuangporus</taxon>
    </lineage>
</organism>
<reference evidence="24" key="1">
    <citation type="submission" date="2016-06" db="EMBL/GenBank/DDBJ databases">
        <title>Draft Genome sequence of the fungus Inonotus baumii.</title>
        <authorList>
            <person name="Zhu H."/>
            <person name="Lin W."/>
        </authorList>
    </citation>
    <scope>NUCLEOTIDE SEQUENCE</scope>
    <source>
        <strain evidence="24">821</strain>
    </source>
</reference>
<dbReference type="OrthoDB" id="952271at2759"/>
<evidence type="ECO:0000256" key="8">
    <source>
        <dbReference type="ARBA" id="ARBA00022771"/>
    </source>
</evidence>
<dbReference type="GO" id="GO:0006310">
    <property type="term" value="P:DNA recombination"/>
    <property type="evidence" value="ECO:0007669"/>
    <property type="project" value="InterPro"/>
</dbReference>
<evidence type="ECO:0000256" key="13">
    <source>
        <dbReference type="ARBA" id="ARBA00023242"/>
    </source>
</evidence>
<evidence type="ECO:0000259" key="22">
    <source>
        <dbReference type="Pfam" id="PF16900"/>
    </source>
</evidence>
<evidence type="ECO:0000256" key="9">
    <source>
        <dbReference type="ARBA" id="ARBA00022801"/>
    </source>
</evidence>
<keyword evidence="10 14" id="KW-0862">Zinc</keyword>
<dbReference type="InterPro" id="IPR004591">
    <property type="entry name" value="Rfa1"/>
</dbReference>
<dbReference type="InterPro" id="IPR011765">
    <property type="entry name" value="Pept_M16_N"/>
</dbReference>
<name>A0A9Q5HXV0_SANBA</name>
<dbReference type="PANTHER" id="PTHR43690:SF18">
    <property type="entry name" value="INSULIN-DEGRADING ENZYME-RELATED"/>
    <property type="match status" value="1"/>
</dbReference>
<feature type="domain" description="Peptidase M16 middle/third" evidence="21">
    <location>
        <begin position="1185"/>
        <end position="1473"/>
    </location>
</feature>
<protein>
    <recommendedName>
        <fullName evidence="14">Replication protein A subunit</fullName>
    </recommendedName>
</protein>
<feature type="compositionally biased region" description="Polar residues" evidence="15">
    <location>
        <begin position="952"/>
        <end position="967"/>
    </location>
</feature>
<feature type="compositionally biased region" description="Low complexity" evidence="15">
    <location>
        <begin position="163"/>
        <end position="180"/>
    </location>
</feature>
<dbReference type="FunFam" id="2.40.50.140:FF:000064">
    <property type="entry name" value="Replication protein A subunit"/>
    <property type="match status" value="1"/>
</dbReference>
<feature type="region of interest" description="Disordered" evidence="15">
    <location>
        <begin position="940"/>
        <end position="995"/>
    </location>
</feature>
<dbReference type="InterPro" id="IPR050626">
    <property type="entry name" value="Peptidase_M16"/>
</dbReference>
<keyword evidence="6 14" id="KW-0235">DNA replication</keyword>
<dbReference type="Pfam" id="PF05193">
    <property type="entry name" value="Peptidase_M16_C"/>
    <property type="match status" value="1"/>
</dbReference>
<feature type="domain" description="Peptidase M16 N-terminal" evidence="16">
    <location>
        <begin position="782"/>
        <end position="917"/>
    </location>
</feature>
<dbReference type="FunFam" id="3.30.830.10:FF:000012">
    <property type="entry name" value="Protease 3"/>
    <property type="match status" value="1"/>
</dbReference>
<dbReference type="InterPro" id="IPR031657">
    <property type="entry name" value="REPA_OB_2"/>
</dbReference>
<keyword evidence="8 14" id="KW-0863">Zinc-finger</keyword>
<dbReference type="SUPFAM" id="SSF63411">
    <property type="entry name" value="LuxS/MPP-like metallohydrolase"/>
    <property type="match status" value="4"/>
</dbReference>
<comment type="caution">
    <text evidence="24">The sequence shown here is derived from an EMBL/GenBank/DDBJ whole genome shotgun (WGS) entry which is preliminary data.</text>
</comment>
<dbReference type="Pfam" id="PF08646">
    <property type="entry name" value="Rep_fac-A_C"/>
    <property type="match status" value="1"/>
</dbReference>
<dbReference type="InterPro" id="IPR007199">
    <property type="entry name" value="Rep_factor-A_N"/>
</dbReference>
<evidence type="ECO:0000259" key="18">
    <source>
        <dbReference type="Pfam" id="PF04057"/>
    </source>
</evidence>
<dbReference type="NCBIfam" id="TIGR00617">
    <property type="entry name" value="rpa1"/>
    <property type="match status" value="1"/>
</dbReference>
<comment type="subunit">
    <text evidence="14">Component of the heterotrimeric canonical replication protein A complex (RPA).</text>
</comment>
<dbReference type="InterPro" id="IPR004365">
    <property type="entry name" value="NA-bd_OB_tRNA"/>
</dbReference>
<dbReference type="InterPro" id="IPR032632">
    <property type="entry name" value="Peptidase_M16_M"/>
</dbReference>
<comment type="cofactor">
    <cofactor evidence="1">
        <name>Zn(2+)</name>
        <dbReference type="ChEBI" id="CHEBI:29105"/>
    </cofactor>
</comment>
<dbReference type="GO" id="GO:0043171">
    <property type="term" value="P:peptide catabolic process"/>
    <property type="evidence" value="ECO:0007669"/>
    <property type="project" value="TreeGrafter"/>
</dbReference>
<dbReference type="GO" id="GO:0005739">
    <property type="term" value="C:mitochondrion"/>
    <property type="evidence" value="ECO:0007669"/>
    <property type="project" value="TreeGrafter"/>
</dbReference>
<dbReference type="FunFam" id="2.40.50.140:FF:000117">
    <property type="entry name" value="Replication protein A subunit"/>
    <property type="match status" value="1"/>
</dbReference>
<evidence type="ECO:0000256" key="10">
    <source>
        <dbReference type="ARBA" id="ARBA00022833"/>
    </source>
</evidence>
<feature type="domain" description="Coenzyme PQQ synthesis protein F-like C-terminal lobe" evidence="23">
    <location>
        <begin position="1579"/>
        <end position="1677"/>
    </location>
</feature>
<feature type="domain" description="Replication factor A C-terminal" evidence="20">
    <location>
        <begin position="468"/>
        <end position="608"/>
    </location>
</feature>
<evidence type="ECO:0000256" key="3">
    <source>
        <dbReference type="ARBA" id="ARBA00005690"/>
    </source>
</evidence>
<evidence type="ECO:0000256" key="12">
    <source>
        <dbReference type="ARBA" id="ARBA00023125"/>
    </source>
</evidence>
<dbReference type="InterPro" id="IPR047192">
    <property type="entry name" value="Euk_RPA1_DBD_C"/>
</dbReference>
<evidence type="ECO:0000313" key="24">
    <source>
        <dbReference type="EMBL" id="OCB88017.1"/>
    </source>
</evidence>
<dbReference type="GO" id="GO:0007004">
    <property type="term" value="P:telomere maintenance via telomerase"/>
    <property type="evidence" value="ECO:0007669"/>
    <property type="project" value="UniProtKB-ARBA"/>
</dbReference>
<dbReference type="GO" id="GO:0051603">
    <property type="term" value="P:proteolysis involved in protein catabolic process"/>
    <property type="evidence" value="ECO:0007669"/>
    <property type="project" value="TreeGrafter"/>
</dbReference>
<dbReference type="GO" id="GO:0005662">
    <property type="term" value="C:DNA replication factor A complex"/>
    <property type="evidence" value="ECO:0007669"/>
    <property type="project" value="UniProtKB-ARBA"/>
</dbReference>
<dbReference type="InterPro" id="IPR001431">
    <property type="entry name" value="Pept_M16_Zn_BS"/>
</dbReference>
<dbReference type="Gene3D" id="3.30.830.10">
    <property type="entry name" value="Metalloenzyme, LuxS/M16 peptidase-like"/>
    <property type="match status" value="4"/>
</dbReference>
<dbReference type="GO" id="GO:0006260">
    <property type="term" value="P:DNA replication"/>
    <property type="evidence" value="ECO:0007669"/>
    <property type="project" value="UniProtKB-KW"/>
</dbReference>
<accession>A0A9Q5HXV0</accession>
<dbReference type="Pfam" id="PF22456">
    <property type="entry name" value="PqqF-like_C_4"/>
    <property type="match status" value="1"/>
</dbReference>
<dbReference type="GO" id="GO:0000781">
    <property type="term" value="C:chromosome, telomeric region"/>
    <property type="evidence" value="ECO:0007669"/>
    <property type="project" value="UniProtKB-ARBA"/>
</dbReference>
<evidence type="ECO:0000256" key="11">
    <source>
        <dbReference type="ARBA" id="ARBA00023049"/>
    </source>
</evidence>
<keyword evidence="11" id="KW-0482">Metalloprotease</keyword>
<dbReference type="CDD" id="cd04474">
    <property type="entry name" value="RPA1_DBD_A"/>
    <property type="match status" value="1"/>
</dbReference>
<dbReference type="CDD" id="cd04476">
    <property type="entry name" value="RPA1_DBD_C"/>
    <property type="match status" value="1"/>
</dbReference>
<keyword evidence="25" id="KW-1185">Reference proteome</keyword>
<evidence type="ECO:0000256" key="5">
    <source>
        <dbReference type="ARBA" id="ARBA00022670"/>
    </source>
</evidence>
<dbReference type="Proteomes" id="UP000757232">
    <property type="component" value="Unassembled WGS sequence"/>
</dbReference>
<dbReference type="Pfam" id="PF16187">
    <property type="entry name" value="Peptidase_M16_M"/>
    <property type="match status" value="1"/>
</dbReference>
<comment type="subcellular location">
    <subcellularLocation>
        <location evidence="2 14">Nucleus</location>
    </subcellularLocation>
</comment>
<dbReference type="Pfam" id="PF01336">
    <property type="entry name" value="tRNA_anti-codon"/>
    <property type="match status" value="1"/>
</dbReference>
<feature type="domain" description="OB" evidence="17">
    <location>
        <begin position="200"/>
        <end position="284"/>
    </location>
</feature>
<dbReference type="FunFam" id="3.30.830.10:FF:000003">
    <property type="entry name" value="Insulin-degrading enzyme"/>
    <property type="match status" value="1"/>
</dbReference>
<evidence type="ECO:0000259" key="21">
    <source>
        <dbReference type="Pfam" id="PF16187"/>
    </source>
</evidence>
<dbReference type="InterPro" id="IPR007863">
    <property type="entry name" value="Peptidase_M16_C"/>
</dbReference>
<keyword evidence="7 14" id="KW-0479">Metal-binding</keyword>
<evidence type="ECO:0000259" key="20">
    <source>
        <dbReference type="Pfam" id="PF08646"/>
    </source>
</evidence>
<evidence type="ECO:0000259" key="23">
    <source>
        <dbReference type="Pfam" id="PF22456"/>
    </source>
</evidence>
<dbReference type="FunFam" id="3.30.830.10:FF:000005">
    <property type="entry name" value="nardilysin isoform X1"/>
    <property type="match status" value="1"/>
</dbReference>
<dbReference type="GO" id="GO:0003677">
    <property type="term" value="F:DNA binding"/>
    <property type="evidence" value="ECO:0007669"/>
    <property type="project" value="UniProtKB-KW"/>
</dbReference>
<dbReference type="SUPFAM" id="SSF50249">
    <property type="entry name" value="Nucleic acid-binding proteins"/>
    <property type="match status" value="4"/>
</dbReference>
<comment type="similarity">
    <text evidence="3 14">Belongs to the replication factor A protein 1 family.</text>
</comment>